<dbReference type="EMBL" id="BPLR01014270">
    <property type="protein sequence ID" value="GIY67666.1"/>
    <property type="molecule type" value="Genomic_DNA"/>
</dbReference>
<dbReference type="AlphaFoldDB" id="A0AAV4VCM9"/>
<comment type="caution">
    <text evidence="1">The sequence shown here is derived from an EMBL/GenBank/DDBJ whole genome shotgun (WGS) entry which is preliminary data.</text>
</comment>
<dbReference type="Proteomes" id="UP001054945">
    <property type="component" value="Unassembled WGS sequence"/>
</dbReference>
<evidence type="ECO:0000313" key="2">
    <source>
        <dbReference type="Proteomes" id="UP001054945"/>
    </source>
</evidence>
<name>A0AAV4VCM9_CAEEX</name>
<organism evidence="1 2">
    <name type="scientific">Caerostris extrusa</name>
    <name type="common">Bark spider</name>
    <name type="synonym">Caerostris bankana</name>
    <dbReference type="NCBI Taxonomy" id="172846"/>
    <lineage>
        <taxon>Eukaryota</taxon>
        <taxon>Metazoa</taxon>
        <taxon>Ecdysozoa</taxon>
        <taxon>Arthropoda</taxon>
        <taxon>Chelicerata</taxon>
        <taxon>Arachnida</taxon>
        <taxon>Araneae</taxon>
        <taxon>Araneomorphae</taxon>
        <taxon>Entelegynae</taxon>
        <taxon>Araneoidea</taxon>
        <taxon>Araneidae</taxon>
        <taxon>Caerostris</taxon>
    </lineage>
</organism>
<keyword evidence="2" id="KW-1185">Reference proteome</keyword>
<proteinExistence type="predicted"/>
<reference evidence="1 2" key="1">
    <citation type="submission" date="2021-06" db="EMBL/GenBank/DDBJ databases">
        <title>Caerostris extrusa draft genome.</title>
        <authorList>
            <person name="Kono N."/>
            <person name="Arakawa K."/>
        </authorList>
    </citation>
    <scope>NUCLEOTIDE SEQUENCE [LARGE SCALE GENOMIC DNA]</scope>
</reference>
<protein>
    <submittedName>
        <fullName evidence="1">Uncharacterized protein</fullName>
    </submittedName>
</protein>
<accession>A0AAV4VCM9</accession>
<evidence type="ECO:0000313" key="1">
    <source>
        <dbReference type="EMBL" id="GIY67666.1"/>
    </source>
</evidence>
<gene>
    <name evidence="1" type="ORF">CEXT_746331</name>
</gene>
<sequence length="111" mass="12475">MVPGQFKKHLLTTIAKNKTSHSRPSIERKQRTSYVKKNENLDYSGNCEKLPLKGVFPTQLRDGVVKSSFGSDLYSFSVSIHAASYDQSFATSNKSSNLKVEVLSVVGERYW</sequence>